<evidence type="ECO:0000313" key="3">
    <source>
        <dbReference type="EMBL" id="KAJ5072596.1"/>
    </source>
</evidence>
<evidence type="ECO:0000256" key="1">
    <source>
        <dbReference type="PROSITE-ProRule" id="PRU00023"/>
    </source>
</evidence>
<dbReference type="PROSITE" id="PS50088">
    <property type="entry name" value="ANK_REPEAT"/>
    <property type="match status" value="1"/>
</dbReference>
<organism evidence="3 4">
    <name type="scientific">Anaeramoeba ignava</name>
    <name type="common">Anaerobic marine amoeba</name>
    <dbReference type="NCBI Taxonomy" id="1746090"/>
    <lineage>
        <taxon>Eukaryota</taxon>
        <taxon>Metamonada</taxon>
        <taxon>Anaeramoebidae</taxon>
        <taxon>Anaeramoeba</taxon>
    </lineage>
</organism>
<sequence>MEKNPFGLLEIQDFQSLSLWLENPDNKEHINDINDDVSLTIGQTLLLRLLNFSQNDLIIELLQFEEICRKIIHLGADVNYCQEDGITPLHLACLNHPFSIIEIIMSVSPNLDSVDGNTAFHWLAYNNLVQKSEEKQNQYPLIFSKRNFDITMKNGQSMNDILKVEQNKVEIKDEAIRFLQEPVELESANFVEPEIEEVIEEVKKPAIKPIISDIKEEDIVIADDSIEINFSIINYDEVDLSSLICLVGIYPQPPGLIKMMNKETIKYSCKFKNLTPASKYYIMIQIQNKEESTSVSKNIETLPMYLSDSAKNSLAKVLRHKKYFENYVDPEIIDSMKRTNKKLNEHIKKGEIEKAEKVIQDSKYLYSNISKFGKSSEMIKFHLGNVHSFLQMVSVIRTEGKTPTVDSRNLREKFESVNILAKQAKAAQKACLNLGNLKKIYQNIVMKIYNKKKTNRARTNEMPKIILQPLPNPPEKIEQTIYPIYLIEEIREFDKLWNFLVGFNSRIEKGAFDSLNELVCFPIIKQLVINFLIEKQGLIEKEVKKLPKIENLDPKLQELQEKYEELKKMQVEINQQQQKDHKNEEIEQNLIAKDGRCIRGGLPSIKEWDEQLFYSAEKNWIFGVFSSLKSLILFLDMEHFVIQKVDFFKKKKSNFAARFENQKFLRFKEVSNDPKISEVSISRDLLSCLHLMESQDLFELSQASLIFKKMEDSLAIQISPTEKKRNEKQSKEQTILQKIHQNYPGLLDPKIYQDLTKPLDYYLENPLLNPEIKSDWNIADKEKIHRARIEVKGKELEKIQKQINAKISKSLKNKGIEPNIISVWRIEDQRKWNDFYRYSKRKNPQFNPSSDVQEAYFYGKRYEKFANTVANSSFFSNTLGWSFGRGFYLFSSLIQANDFCTFDDNGNRIVYLASVFQFNPKIISSTFGIYLDSHFDSISYKPDDQKKISTVFLKETSQFYCDYEIVYQI</sequence>
<dbReference type="AlphaFoldDB" id="A0A9Q0RA40"/>
<dbReference type="SUPFAM" id="SSF48403">
    <property type="entry name" value="Ankyrin repeat"/>
    <property type="match status" value="1"/>
</dbReference>
<dbReference type="Gene3D" id="1.25.40.20">
    <property type="entry name" value="Ankyrin repeat-containing domain"/>
    <property type="match status" value="1"/>
</dbReference>
<dbReference type="Proteomes" id="UP001149090">
    <property type="component" value="Unassembled WGS sequence"/>
</dbReference>
<dbReference type="EMBL" id="JAPDFW010000081">
    <property type="protein sequence ID" value="KAJ5072596.1"/>
    <property type="molecule type" value="Genomic_DNA"/>
</dbReference>
<dbReference type="InterPro" id="IPR002110">
    <property type="entry name" value="Ankyrin_rpt"/>
</dbReference>
<dbReference type="Pfam" id="PF12796">
    <property type="entry name" value="Ank_2"/>
    <property type="match status" value="1"/>
</dbReference>
<feature type="repeat" description="ANK" evidence="1">
    <location>
        <begin position="84"/>
        <end position="116"/>
    </location>
</feature>
<keyword evidence="2" id="KW-0175">Coiled coil</keyword>
<dbReference type="InterPro" id="IPR036770">
    <property type="entry name" value="Ankyrin_rpt-contain_sf"/>
</dbReference>
<evidence type="ECO:0000256" key="2">
    <source>
        <dbReference type="SAM" id="Coils"/>
    </source>
</evidence>
<dbReference type="Gene3D" id="3.90.228.10">
    <property type="match status" value="1"/>
</dbReference>
<comment type="caution">
    <text evidence="3">The sequence shown here is derived from an EMBL/GenBank/DDBJ whole genome shotgun (WGS) entry which is preliminary data.</text>
</comment>
<keyword evidence="4" id="KW-1185">Reference proteome</keyword>
<name>A0A9Q0RA40_ANAIG</name>
<dbReference type="PROSITE" id="PS50297">
    <property type="entry name" value="ANK_REP_REGION"/>
    <property type="match status" value="1"/>
</dbReference>
<gene>
    <name evidence="3" type="ORF">M0811_01611</name>
</gene>
<proteinExistence type="predicted"/>
<reference evidence="3" key="1">
    <citation type="submission" date="2022-10" db="EMBL/GenBank/DDBJ databases">
        <title>Novel sulphate-reducing endosymbionts in the free-living metamonad Anaeramoeba.</title>
        <authorList>
            <person name="Jerlstrom-Hultqvist J."/>
            <person name="Cepicka I."/>
            <person name="Gallot-Lavallee L."/>
            <person name="Salas-Leiva D."/>
            <person name="Curtis B.A."/>
            <person name="Zahonova K."/>
            <person name="Pipaliya S."/>
            <person name="Dacks J."/>
            <person name="Roger A.J."/>
        </authorList>
    </citation>
    <scope>NUCLEOTIDE SEQUENCE</scope>
    <source>
        <strain evidence="3">BMAN</strain>
    </source>
</reference>
<accession>A0A9Q0RA40</accession>
<keyword evidence="1" id="KW-0040">ANK repeat</keyword>
<protein>
    <submittedName>
        <fullName evidence="3">Ankyrin repeat ph and sec7 domain containing protein secg-related</fullName>
    </submittedName>
</protein>
<evidence type="ECO:0000313" key="4">
    <source>
        <dbReference type="Proteomes" id="UP001149090"/>
    </source>
</evidence>
<feature type="coiled-coil region" evidence="2">
    <location>
        <begin position="549"/>
        <end position="579"/>
    </location>
</feature>